<dbReference type="Proteomes" id="UP001629230">
    <property type="component" value="Unassembled WGS sequence"/>
</dbReference>
<gene>
    <name evidence="1" type="ORF">PQR57_00155</name>
</gene>
<dbReference type="EMBL" id="JAQQEZ010000001">
    <property type="protein sequence ID" value="MFL9999416.1"/>
    <property type="molecule type" value="Genomic_DNA"/>
</dbReference>
<protein>
    <submittedName>
        <fullName evidence="1">Uncharacterized protein</fullName>
    </submittedName>
</protein>
<evidence type="ECO:0000313" key="1">
    <source>
        <dbReference type="EMBL" id="MFL9999416.1"/>
    </source>
</evidence>
<comment type="caution">
    <text evidence="1">The sequence shown here is derived from an EMBL/GenBank/DDBJ whole genome shotgun (WGS) entry which is preliminary data.</text>
</comment>
<evidence type="ECO:0000313" key="2">
    <source>
        <dbReference type="Proteomes" id="UP001629230"/>
    </source>
</evidence>
<reference evidence="1 2" key="1">
    <citation type="journal article" date="2024" name="Chem. Sci.">
        <title>Discovery of megapolipeptins by genome mining of a Burkholderiales bacteria collection.</title>
        <authorList>
            <person name="Paulo B.S."/>
            <person name="Recchia M.J.J."/>
            <person name="Lee S."/>
            <person name="Fergusson C.H."/>
            <person name="Romanowski S.B."/>
            <person name="Hernandez A."/>
            <person name="Krull N."/>
            <person name="Liu D.Y."/>
            <person name="Cavanagh H."/>
            <person name="Bos A."/>
            <person name="Gray C.A."/>
            <person name="Murphy B.T."/>
            <person name="Linington R.G."/>
            <person name="Eustaquio A.S."/>
        </authorList>
    </citation>
    <scope>NUCLEOTIDE SEQUENCE [LARGE SCALE GENOMIC DNA]</scope>
    <source>
        <strain evidence="1 2">RL17-350-BIC-A</strain>
    </source>
</reference>
<proteinExistence type="predicted"/>
<sequence>MNWRIDNPQRFEEPHFAKQSLSARHAALSVAMLEHLQQAIL</sequence>
<dbReference type="RefSeq" id="WP_408174879.1">
    <property type="nucleotide sequence ID" value="NZ_JAQQEZ010000001.1"/>
</dbReference>
<name>A0ABW9AJ50_9BURK</name>
<accession>A0ABW9AJ50</accession>
<organism evidence="1 2">
    <name type="scientific">Paraburkholderia dipogonis</name>
    <dbReference type="NCBI Taxonomy" id="1211383"/>
    <lineage>
        <taxon>Bacteria</taxon>
        <taxon>Pseudomonadati</taxon>
        <taxon>Pseudomonadota</taxon>
        <taxon>Betaproteobacteria</taxon>
        <taxon>Burkholderiales</taxon>
        <taxon>Burkholderiaceae</taxon>
        <taxon>Paraburkholderia</taxon>
    </lineage>
</organism>
<keyword evidence="2" id="KW-1185">Reference proteome</keyword>